<comment type="caution">
    <text evidence="1">The sequence shown here is derived from an EMBL/GenBank/DDBJ whole genome shotgun (WGS) entry which is preliminary data.</text>
</comment>
<dbReference type="RefSeq" id="WP_107684733.1">
    <property type="nucleotide sequence ID" value="NZ_PZKL01000045.1"/>
</dbReference>
<proteinExistence type="predicted"/>
<evidence type="ECO:0000313" key="1">
    <source>
        <dbReference type="EMBL" id="PTH79108.1"/>
    </source>
</evidence>
<dbReference type="EMBL" id="PZKL01000045">
    <property type="protein sequence ID" value="PTH79108.1"/>
    <property type="molecule type" value="Genomic_DNA"/>
</dbReference>
<dbReference type="Proteomes" id="UP000241986">
    <property type="component" value="Unassembled WGS sequence"/>
</dbReference>
<name>A0A2T4MX00_AERVE</name>
<reference evidence="1 2" key="1">
    <citation type="submission" date="2018-03" db="EMBL/GenBank/DDBJ databases">
        <title>Aeromonas veronii whole genome sequencing and analysis.</title>
        <authorList>
            <person name="Xie H."/>
            <person name="Liu T."/>
            <person name="Wang K."/>
        </authorList>
    </citation>
    <scope>NUCLEOTIDE SEQUENCE [LARGE SCALE GENOMIC DNA]</scope>
    <source>
        <strain evidence="1 2">XH.VA.1</strain>
    </source>
</reference>
<organism evidence="1 2">
    <name type="scientific">Aeromonas veronii</name>
    <dbReference type="NCBI Taxonomy" id="654"/>
    <lineage>
        <taxon>Bacteria</taxon>
        <taxon>Pseudomonadati</taxon>
        <taxon>Pseudomonadota</taxon>
        <taxon>Gammaproteobacteria</taxon>
        <taxon>Aeromonadales</taxon>
        <taxon>Aeromonadaceae</taxon>
        <taxon>Aeromonas</taxon>
    </lineage>
</organism>
<gene>
    <name evidence="1" type="ORF">DAA48_21965</name>
</gene>
<evidence type="ECO:0000313" key="2">
    <source>
        <dbReference type="Proteomes" id="UP000241986"/>
    </source>
</evidence>
<protein>
    <submittedName>
        <fullName evidence="1">Uncharacterized protein</fullName>
    </submittedName>
</protein>
<accession>A0A2T4MX00</accession>
<dbReference type="AlphaFoldDB" id="A0A2T4MX00"/>
<sequence length="152" mass="17259">MLFSELISIQSLVGKGVEFNAGIEDQEGYAENGMRATIMSVKKGGDDGDLCVIEFDFTQFDEYNKQFESSNYYDKKGNNKACLTAREAGYYKLHEKYYLYAGTNWDGDTDEVFSFLCDMNDIALLKEEFEKSGEASYMGWLESIALEKIKGQ</sequence>